<dbReference type="RefSeq" id="XP_001743959.1">
    <property type="nucleotide sequence ID" value="XM_001743907.1"/>
</dbReference>
<evidence type="ECO:0000256" key="1">
    <source>
        <dbReference type="SAM" id="Phobius"/>
    </source>
</evidence>
<dbReference type="EMBL" id="CH991545">
    <property type="protein sequence ID" value="EDQ91537.1"/>
    <property type="molecule type" value="Genomic_DNA"/>
</dbReference>
<dbReference type="GeneID" id="5889099"/>
<dbReference type="InParanoid" id="A9UTR5"/>
<evidence type="ECO:0000313" key="3">
    <source>
        <dbReference type="EMBL" id="EDQ91537.1"/>
    </source>
</evidence>
<accession>A9UTR5</accession>
<reference evidence="3 4" key="1">
    <citation type="journal article" date="2008" name="Nature">
        <title>The genome of the choanoflagellate Monosiga brevicollis and the origin of metazoans.</title>
        <authorList>
            <consortium name="JGI Sequencing"/>
            <person name="King N."/>
            <person name="Westbrook M.J."/>
            <person name="Young S.L."/>
            <person name="Kuo A."/>
            <person name="Abedin M."/>
            <person name="Chapman J."/>
            <person name="Fairclough S."/>
            <person name="Hellsten U."/>
            <person name="Isogai Y."/>
            <person name="Letunic I."/>
            <person name="Marr M."/>
            <person name="Pincus D."/>
            <person name="Putnam N."/>
            <person name="Rokas A."/>
            <person name="Wright K.J."/>
            <person name="Zuzow R."/>
            <person name="Dirks W."/>
            <person name="Good M."/>
            <person name="Goodstein D."/>
            <person name="Lemons D."/>
            <person name="Li W."/>
            <person name="Lyons J.B."/>
            <person name="Morris A."/>
            <person name="Nichols S."/>
            <person name="Richter D.J."/>
            <person name="Salamov A."/>
            <person name="Bork P."/>
            <person name="Lim W.A."/>
            <person name="Manning G."/>
            <person name="Miller W.T."/>
            <person name="McGinnis W."/>
            <person name="Shapiro H."/>
            <person name="Tjian R."/>
            <person name="Grigoriev I.V."/>
            <person name="Rokhsar D."/>
        </authorList>
    </citation>
    <scope>NUCLEOTIDE SEQUENCE [LARGE SCALE GENOMIC DNA]</scope>
    <source>
        <strain evidence="4">MX1 / ATCC 50154</strain>
    </source>
</reference>
<proteinExistence type="predicted"/>
<gene>
    <name evidence="3" type="ORF">MONBRDRAFT_6399</name>
</gene>
<dbReference type="Proteomes" id="UP000001357">
    <property type="component" value="Unassembled WGS sequence"/>
</dbReference>
<evidence type="ECO:0000256" key="2">
    <source>
        <dbReference type="SAM" id="SignalP"/>
    </source>
</evidence>
<keyword evidence="1" id="KW-0472">Membrane</keyword>
<evidence type="ECO:0000313" key="4">
    <source>
        <dbReference type="Proteomes" id="UP000001357"/>
    </source>
</evidence>
<keyword evidence="2" id="KW-0732">Signal</keyword>
<feature type="chain" id="PRO_5002744421" description="Transmembrane protein" evidence="2">
    <location>
        <begin position="21"/>
        <end position="168"/>
    </location>
</feature>
<evidence type="ECO:0008006" key="5">
    <source>
        <dbReference type="Google" id="ProtNLM"/>
    </source>
</evidence>
<organism evidence="3 4">
    <name type="scientific">Monosiga brevicollis</name>
    <name type="common">Choanoflagellate</name>
    <dbReference type="NCBI Taxonomy" id="81824"/>
    <lineage>
        <taxon>Eukaryota</taxon>
        <taxon>Choanoflagellata</taxon>
        <taxon>Craspedida</taxon>
        <taxon>Salpingoecidae</taxon>
        <taxon>Monosiga</taxon>
    </lineage>
</organism>
<keyword evidence="4" id="KW-1185">Reference proteome</keyword>
<protein>
    <recommendedName>
        <fullName evidence="5">Transmembrane protein</fullName>
    </recommendedName>
</protein>
<feature type="signal peptide" evidence="2">
    <location>
        <begin position="1"/>
        <end position="20"/>
    </location>
</feature>
<keyword evidence="1" id="KW-0812">Transmembrane</keyword>
<name>A9UTR5_MONBE</name>
<feature type="transmembrane region" description="Helical" evidence="1">
    <location>
        <begin position="110"/>
        <end position="134"/>
    </location>
</feature>
<keyword evidence="1" id="KW-1133">Transmembrane helix</keyword>
<dbReference type="AlphaFoldDB" id="A9UTR5"/>
<sequence>MARQLLSLLALALLAVSAQAYDTCNDELFEYYCDQRSECTWLADEGYCLRSELTTTTTIASTTTTIQGIYNNNQDYSDVCPGAWYCAYYGYAKTMFGGETESDSGSAAGISTVAIACICAAVLCVVAIAAAVIVRRRKARTVELPVSVEEADVAVPPVAVMEETAVVV</sequence>
<dbReference type="KEGG" id="mbr:MONBRDRAFT_6399"/>